<keyword evidence="3" id="KW-1185">Reference proteome</keyword>
<dbReference type="RefSeq" id="WP_378133576.1">
    <property type="nucleotide sequence ID" value="NZ_JBHSMI010000025.1"/>
</dbReference>
<organism evidence="2 3">
    <name type="scientific">Cohnella soli</name>
    <dbReference type="NCBI Taxonomy" id="425005"/>
    <lineage>
        <taxon>Bacteria</taxon>
        <taxon>Bacillati</taxon>
        <taxon>Bacillota</taxon>
        <taxon>Bacilli</taxon>
        <taxon>Bacillales</taxon>
        <taxon>Paenibacillaceae</taxon>
        <taxon>Cohnella</taxon>
    </lineage>
</organism>
<comment type="caution">
    <text evidence="2">The sequence shown here is derived from an EMBL/GenBank/DDBJ whole genome shotgun (WGS) entry which is preliminary data.</text>
</comment>
<sequence length="77" mass="8697">MAPQNISTRQQEDRGYDDYSSAFRKWSGQVEKILARAIIALVALLVVSQLLLQSPAIRRHITSADRAEGIPFRQSTR</sequence>
<reference evidence="3" key="1">
    <citation type="journal article" date="2019" name="Int. J. Syst. Evol. Microbiol.">
        <title>The Global Catalogue of Microorganisms (GCM) 10K type strain sequencing project: providing services to taxonomists for standard genome sequencing and annotation.</title>
        <authorList>
            <consortium name="The Broad Institute Genomics Platform"/>
            <consortium name="The Broad Institute Genome Sequencing Center for Infectious Disease"/>
            <person name="Wu L."/>
            <person name="Ma J."/>
        </authorList>
    </citation>
    <scope>NUCLEOTIDE SEQUENCE [LARGE SCALE GENOMIC DNA]</scope>
    <source>
        <strain evidence="3">CGMCC 1.18575</strain>
    </source>
</reference>
<proteinExistence type="predicted"/>
<dbReference type="EMBL" id="JBHSMI010000025">
    <property type="protein sequence ID" value="MFC5403840.1"/>
    <property type="molecule type" value="Genomic_DNA"/>
</dbReference>
<keyword evidence="1" id="KW-0472">Membrane</keyword>
<keyword evidence="1" id="KW-0812">Transmembrane</keyword>
<dbReference type="Proteomes" id="UP001596113">
    <property type="component" value="Unassembled WGS sequence"/>
</dbReference>
<evidence type="ECO:0000256" key="1">
    <source>
        <dbReference type="SAM" id="Phobius"/>
    </source>
</evidence>
<evidence type="ECO:0000313" key="3">
    <source>
        <dbReference type="Proteomes" id="UP001596113"/>
    </source>
</evidence>
<gene>
    <name evidence="2" type="ORF">ACFPOF_13935</name>
</gene>
<protein>
    <submittedName>
        <fullName evidence="2">Uncharacterized protein</fullName>
    </submittedName>
</protein>
<evidence type="ECO:0000313" key="2">
    <source>
        <dbReference type="EMBL" id="MFC5403840.1"/>
    </source>
</evidence>
<keyword evidence="1" id="KW-1133">Transmembrane helix</keyword>
<feature type="transmembrane region" description="Helical" evidence="1">
    <location>
        <begin position="33"/>
        <end position="52"/>
    </location>
</feature>
<name>A0ABW0HRG6_9BACL</name>
<accession>A0ABW0HRG6</accession>